<comment type="catalytic activity">
    <reaction evidence="16">
        <text>(6R)-5,10-methylenetetrahydrofolyl-(gamma-L-Glu)(n) + L-glutamate + ATP = (6R)-5,10-methylenetetrahydrofolyl-(gamma-L-Glu)(n+1) + ADP + phosphate + H(+)</text>
        <dbReference type="Rhea" id="RHEA:51912"/>
        <dbReference type="Rhea" id="RHEA-COMP:13257"/>
        <dbReference type="Rhea" id="RHEA-COMP:13258"/>
        <dbReference type="ChEBI" id="CHEBI:15378"/>
        <dbReference type="ChEBI" id="CHEBI:29985"/>
        <dbReference type="ChEBI" id="CHEBI:30616"/>
        <dbReference type="ChEBI" id="CHEBI:43474"/>
        <dbReference type="ChEBI" id="CHEBI:136572"/>
        <dbReference type="ChEBI" id="CHEBI:456216"/>
        <dbReference type="EC" id="6.3.2.17"/>
    </reaction>
</comment>
<dbReference type="EMBL" id="SJOI01000001">
    <property type="protein sequence ID" value="TCL07185.1"/>
    <property type="molecule type" value="Genomic_DNA"/>
</dbReference>
<evidence type="ECO:0000259" key="19">
    <source>
        <dbReference type="Pfam" id="PF02875"/>
    </source>
</evidence>
<dbReference type="AlphaFoldDB" id="A0A4R1NHH3"/>
<dbReference type="GO" id="GO:0046656">
    <property type="term" value="P:folic acid biosynthetic process"/>
    <property type="evidence" value="ECO:0007669"/>
    <property type="project" value="UniProtKB-KW"/>
</dbReference>
<dbReference type="NCBIfam" id="TIGR01499">
    <property type="entry name" value="folC"/>
    <property type="match status" value="1"/>
</dbReference>
<dbReference type="NCBIfam" id="NF008101">
    <property type="entry name" value="PRK10846.1"/>
    <property type="match status" value="1"/>
</dbReference>
<dbReference type="FunFam" id="3.90.190.20:FF:000005">
    <property type="entry name" value="Dihydrofolate synthase/folylpolyglutamate synthase"/>
    <property type="match status" value="1"/>
</dbReference>
<evidence type="ECO:0000256" key="2">
    <source>
        <dbReference type="ARBA" id="ARBA00002714"/>
    </source>
</evidence>
<dbReference type="PROSITE" id="PS01011">
    <property type="entry name" value="FOLYLPOLYGLU_SYNT_1"/>
    <property type="match status" value="1"/>
</dbReference>
<dbReference type="PANTHER" id="PTHR11136">
    <property type="entry name" value="FOLYLPOLYGLUTAMATE SYNTHASE-RELATED"/>
    <property type="match status" value="1"/>
</dbReference>
<dbReference type="InterPro" id="IPR036615">
    <property type="entry name" value="Mur_ligase_C_dom_sf"/>
</dbReference>
<evidence type="ECO:0000256" key="6">
    <source>
        <dbReference type="ARBA" id="ARBA00011245"/>
    </source>
</evidence>
<comment type="pathway">
    <text evidence="3">Cofactor biosynthesis; tetrahydrofolate biosynthesis; 7,8-dihydrofolate from 2-amino-4-hydroxy-6-hydroxymethyl-7,8-dihydropteridine diphosphate and 4-aminobenzoate: step 2/2.</text>
</comment>
<name>A0A4R1NHH3_9GAMM</name>
<dbReference type="Gene3D" id="3.90.190.20">
    <property type="entry name" value="Mur ligase, C-terminal domain"/>
    <property type="match status" value="1"/>
</dbReference>
<dbReference type="SUPFAM" id="SSF53623">
    <property type="entry name" value="MurD-like peptide ligases, catalytic domain"/>
    <property type="match status" value="1"/>
</dbReference>
<reference evidence="21 22" key="1">
    <citation type="submission" date="2019-02" db="EMBL/GenBank/DDBJ databases">
        <title>Investigation of anaerobic lignin degradation for improved lignocellulosic biofuels.</title>
        <authorList>
            <person name="Deangelis K."/>
        </authorList>
    </citation>
    <scope>NUCLEOTIDE SEQUENCE [LARGE SCALE GENOMIC DNA]</scope>
    <source>
        <strain evidence="21 22">159R</strain>
    </source>
</reference>
<dbReference type="FunFam" id="3.40.1190.10:FF:000004">
    <property type="entry name" value="Dihydrofolate synthase/folylpolyglutamate synthase"/>
    <property type="match status" value="1"/>
</dbReference>
<evidence type="ECO:0000256" key="15">
    <source>
        <dbReference type="ARBA" id="ARBA00047808"/>
    </source>
</evidence>
<dbReference type="GO" id="GO:0004326">
    <property type="term" value="F:tetrahydrofolylpolyglutamate synthase activity"/>
    <property type="evidence" value="ECO:0007669"/>
    <property type="project" value="UniProtKB-EC"/>
</dbReference>
<evidence type="ECO:0000256" key="3">
    <source>
        <dbReference type="ARBA" id="ARBA00004799"/>
    </source>
</evidence>
<keyword evidence="12" id="KW-0460">Magnesium</keyword>
<dbReference type="RefSeq" id="WP_132927184.1">
    <property type="nucleotide sequence ID" value="NZ_SJOI01000001.1"/>
</dbReference>
<evidence type="ECO:0000313" key="22">
    <source>
        <dbReference type="Proteomes" id="UP000294555"/>
    </source>
</evidence>
<dbReference type="GO" id="GO:0008841">
    <property type="term" value="F:dihydrofolate synthase activity"/>
    <property type="evidence" value="ECO:0007669"/>
    <property type="project" value="UniProtKB-EC"/>
</dbReference>
<dbReference type="GO" id="GO:0046872">
    <property type="term" value="F:metal ion binding"/>
    <property type="evidence" value="ECO:0007669"/>
    <property type="project" value="UniProtKB-KW"/>
</dbReference>
<comment type="function">
    <text evidence="2 18">Functions in two distinct reactions of the de novo folate biosynthetic pathway. Catalyzes the addition of a glutamate residue to dihydropteroate (7,8-dihydropteroate or H2Pte) to form dihydrofolate (7,8-dihydrofolate monoglutamate or H2Pte-Glu). Also catalyzes successive additions of L-glutamate to tetrahydrofolate or 10-formyltetrahydrofolate or 5,10-methylenetetrahydrofolate, leading to folylpolyglutamate derivatives.</text>
</comment>
<dbReference type="Pfam" id="PF02875">
    <property type="entry name" value="Mur_ligase_C"/>
    <property type="match status" value="1"/>
</dbReference>
<dbReference type="InterPro" id="IPR001645">
    <property type="entry name" value="Folylpolyglutamate_synth"/>
</dbReference>
<comment type="catalytic activity">
    <reaction evidence="17">
        <text>7,8-dihydropteroate + L-glutamate + ATP = 7,8-dihydrofolate + ADP + phosphate + H(+)</text>
        <dbReference type="Rhea" id="RHEA:23584"/>
        <dbReference type="ChEBI" id="CHEBI:15378"/>
        <dbReference type="ChEBI" id="CHEBI:17839"/>
        <dbReference type="ChEBI" id="CHEBI:29985"/>
        <dbReference type="ChEBI" id="CHEBI:30616"/>
        <dbReference type="ChEBI" id="CHEBI:43474"/>
        <dbReference type="ChEBI" id="CHEBI:57451"/>
        <dbReference type="ChEBI" id="CHEBI:456216"/>
        <dbReference type="EC" id="6.3.2.12"/>
    </reaction>
</comment>
<evidence type="ECO:0000256" key="14">
    <source>
        <dbReference type="ARBA" id="ARBA00047493"/>
    </source>
</evidence>
<comment type="cofactor">
    <cofactor evidence="1">
        <name>Mg(2+)</name>
        <dbReference type="ChEBI" id="CHEBI:18420"/>
    </cofactor>
</comment>
<keyword evidence="8 18" id="KW-0436">Ligase</keyword>
<evidence type="ECO:0000256" key="4">
    <source>
        <dbReference type="ARBA" id="ARBA00005150"/>
    </source>
</evidence>
<dbReference type="Pfam" id="PF08245">
    <property type="entry name" value="Mur_ligase_M"/>
    <property type="match status" value="1"/>
</dbReference>
<comment type="caution">
    <text evidence="21">The sequence shown here is derived from an EMBL/GenBank/DDBJ whole genome shotgun (WGS) entry which is preliminary data.</text>
</comment>
<organism evidence="21 22">
    <name type="scientific">Sodalis ligni</name>
    <dbReference type="NCBI Taxonomy" id="2697027"/>
    <lineage>
        <taxon>Bacteria</taxon>
        <taxon>Pseudomonadati</taxon>
        <taxon>Pseudomonadota</taxon>
        <taxon>Gammaproteobacteria</taxon>
        <taxon>Enterobacterales</taxon>
        <taxon>Bruguierivoracaceae</taxon>
        <taxon>Sodalis</taxon>
    </lineage>
</organism>
<evidence type="ECO:0000256" key="5">
    <source>
        <dbReference type="ARBA" id="ARBA00008276"/>
    </source>
</evidence>
<dbReference type="PANTHER" id="PTHR11136:SF0">
    <property type="entry name" value="DIHYDROFOLATE SYNTHETASE-RELATED"/>
    <property type="match status" value="1"/>
</dbReference>
<dbReference type="Gene3D" id="3.40.1190.10">
    <property type="entry name" value="Mur-like, catalytic domain"/>
    <property type="match status" value="1"/>
</dbReference>
<evidence type="ECO:0000256" key="9">
    <source>
        <dbReference type="ARBA" id="ARBA00022723"/>
    </source>
</evidence>
<evidence type="ECO:0000256" key="7">
    <source>
        <dbReference type="ARBA" id="ARBA00019357"/>
    </source>
</evidence>
<feature type="domain" description="Mur ligase central" evidence="20">
    <location>
        <begin position="54"/>
        <end position="196"/>
    </location>
</feature>
<evidence type="ECO:0000256" key="18">
    <source>
        <dbReference type="PIRNR" id="PIRNR001563"/>
    </source>
</evidence>
<comment type="pathway">
    <text evidence="4">Cofactor biosynthesis; tetrahydrofolylpolyglutamate biosynthesis.</text>
</comment>
<evidence type="ECO:0000256" key="13">
    <source>
        <dbReference type="ARBA" id="ARBA00022909"/>
    </source>
</evidence>
<comment type="catalytic activity">
    <reaction evidence="15">
        <text>10-formyltetrahydrofolyl-(gamma-L-Glu)(n) + L-glutamate + ATP = 10-formyltetrahydrofolyl-(gamma-L-Glu)(n+1) + ADP + phosphate + H(+)</text>
        <dbReference type="Rhea" id="RHEA:51904"/>
        <dbReference type="Rhea" id="RHEA-COMP:13088"/>
        <dbReference type="Rhea" id="RHEA-COMP:14300"/>
        <dbReference type="ChEBI" id="CHEBI:15378"/>
        <dbReference type="ChEBI" id="CHEBI:29985"/>
        <dbReference type="ChEBI" id="CHEBI:30616"/>
        <dbReference type="ChEBI" id="CHEBI:43474"/>
        <dbReference type="ChEBI" id="CHEBI:134413"/>
        <dbReference type="ChEBI" id="CHEBI:456216"/>
        <dbReference type="EC" id="6.3.2.17"/>
    </reaction>
</comment>
<keyword evidence="11 18" id="KW-0067">ATP-binding</keyword>
<evidence type="ECO:0000256" key="11">
    <source>
        <dbReference type="ARBA" id="ARBA00022840"/>
    </source>
</evidence>
<dbReference type="PROSITE" id="PS01012">
    <property type="entry name" value="FOLYLPOLYGLU_SYNT_2"/>
    <property type="match status" value="1"/>
</dbReference>
<dbReference type="InterPro" id="IPR013221">
    <property type="entry name" value="Mur_ligase_cen"/>
</dbReference>
<dbReference type="SUPFAM" id="SSF53244">
    <property type="entry name" value="MurD-like peptide ligases, peptide-binding domain"/>
    <property type="match status" value="1"/>
</dbReference>
<proteinExistence type="inferred from homology"/>
<keyword evidence="22" id="KW-1185">Reference proteome</keyword>
<keyword evidence="10 18" id="KW-0547">Nucleotide-binding</keyword>
<dbReference type="InterPro" id="IPR036565">
    <property type="entry name" value="Mur-like_cat_sf"/>
</dbReference>
<dbReference type="OrthoDB" id="9809356at2"/>
<keyword evidence="13" id="KW-0289">Folate biosynthesis</keyword>
<comment type="similarity">
    <text evidence="5 18">Belongs to the folylpolyglutamate synthase family.</text>
</comment>
<evidence type="ECO:0000259" key="20">
    <source>
        <dbReference type="Pfam" id="PF08245"/>
    </source>
</evidence>
<evidence type="ECO:0000256" key="17">
    <source>
        <dbReference type="ARBA" id="ARBA00049161"/>
    </source>
</evidence>
<comment type="subunit">
    <text evidence="6">Monomer.</text>
</comment>
<dbReference type="InterPro" id="IPR018109">
    <property type="entry name" value="Folylpolyglutamate_synth_CS"/>
</dbReference>
<dbReference type="GO" id="GO:0005524">
    <property type="term" value="F:ATP binding"/>
    <property type="evidence" value="ECO:0007669"/>
    <property type="project" value="UniProtKB-KW"/>
</dbReference>
<accession>A0A4R1NHH3</accession>
<dbReference type="UniPathway" id="UPA00077">
    <property type="reaction ID" value="UER00157"/>
</dbReference>
<evidence type="ECO:0000313" key="21">
    <source>
        <dbReference type="EMBL" id="TCL07185.1"/>
    </source>
</evidence>
<dbReference type="GO" id="GO:0046654">
    <property type="term" value="P:tetrahydrofolate biosynthetic process"/>
    <property type="evidence" value="ECO:0007669"/>
    <property type="project" value="UniProtKB-UniPathway"/>
</dbReference>
<protein>
    <recommendedName>
        <fullName evidence="7 18">Dihydrofolate synthase/folylpolyglutamate synthase</fullName>
    </recommendedName>
</protein>
<sequence length="422" mass="46030">MEKLLTPQATSPLAAWLYYLERLHAKTIDLGLERVGSAAARLQLLRPAPWVFTVAGTNGKGTTCRLLETILQAAGYSVGVYSSPHMLHYAERVRIRGEELPEARHSEAMAAIESGRGDISLSYFEFGTLAALWLFKQARLDVVILEVGLGGRLDATNIVDADVSVITSIGLDHTELLGPDRESIGREKAGILRGGKPAVIGEPDRPSSIDLYGQTVGAKLYCRDRDWWYERNEDSWRWRDEEVSYTGLPLPAIPLANAATALAALRRSSLKYDEAAIRHGLETASLPGRFQIVRRHPLCILDVAHNPHAAGYLSAQLSQLAVAGKVRAVVGMLADKDIPATLDCLRGQVDEWYCAGLDGPRGASAAQVAAHLDRARRFDDVVDAWRQALQDADPADCILVFGSFHTVAPVLAVVNAEKQRGE</sequence>
<dbReference type="Proteomes" id="UP000294555">
    <property type="component" value="Unassembled WGS sequence"/>
</dbReference>
<dbReference type="PIRSF" id="PIRSF001563">
    <property type="entry name" value="Folylpolyglu_synth"/>
    <property type="match status" value="1"/>
</dbReference>
<evidence type="ECO:0000256" key="10">
    <source>
        <dbReference type="ARBA" id="ARBA00022741"/>
    </source>
</evidence>
<dbReference type="GO" id="GO:0005737">
    <property type="term" value="C:cytoplasm"/>
    <property type="evidence" value="ECO:0007669"/>
    <property type="project" value="TreeGrafter"/>
</dbReference>
<gene>
    <name evidence="21" type="ORF">EZJ58_5499</name>
</gene>
<dbReference type="InterPro" id="IPR004101">
    <property type="entry name" value="Mur_ligase_C"/>
</dbReference>
<feature type="domain" description="Mur ligase C-terminal" evidence="19">
    <location>
        <begin position="288"/>
        <end position="404"/>
    </location>
</feature>
<evidence type="ECO:0000256" key="12">
    <source>
        <dbReference type="ARBA" id="ARBA00022842"/>
    </source>
</evidence>
<comment type="catalytic activity">
    <reaction evidence="14">
        <text>(6S)-5,6,7,8-tetrahydrofolyl-(gamma-L-Glu)(n) + L-glutamate + ATP = (6S)-5,6,7,8-tetrahydrofolyl-(gamma-L-Glu)(n+1) + ADP + phosphate + H(+)</text>
        <dbReference type="Rhea" id="RHEA:10580"/>
        <dbReference type="Rhea" id="RHEA-COMP:14738"/>
        <dbReference type="Rhea" id="RHEA-COMP:14740"/>
        <dbReference type="ChEBI" id="CHEBI:15378"/>
        <dbReference type="ChEBI" id="CHEBI:29985"/>
        <dbReference type="ChEBI" id="CHEBI:30616"/>
        <dbReference type="ChEBI" id="CHEBI:43474"/>
        <dbReference type="ChEBI" id="CHEBI:141005"/>
        <dbReference type="ChEBI" id="CHEBI:456216"/>
        <dbReference type="EC" id="6.3.2.17"/>
    </reaction>
</comment>
<keyword evidence="9" id="KW-0479">Metal-binding</keyword>
<evidence type="ECO:0000256" key="8">
    <source>
        <dbReference type="ARBA" id="ARBA00022598"/>
    </source>
</evidence>
<evidence type="ECO:0000256" key="1">
    <source>
        <dbReference type="ARBA" id="ARBA00001946"/>
    </source>
</evidence>
<evidence type="ECO:0000256" key="16">
    <source>
        <dbReference type="ARBA" id="ARBA00049035"/>
    </source>
</evidence>